<evidence type="ECO:0008006" key="2">
    <source>
        <dbReference type="Google" id="ProtNLM"/>
    </source>
</evidence>
<proteinExistence type="predicted"/>
<reference evidence="1" key="1">
    <citation type="submission" date="2018-05" db="EMBL/GenBank/DDBJ databases">
        <authorList>
            <person name="Lanie J.A."/>
            <person name="Ng W.-L."/>
            <person name="Kazmierczak K.M."/>
            <person name="Andrzejewski T.M."/>
            <person name="Davidsen T.M."/>
            <person name="Wayne K.J."/>
            <person name="Tettelin H."/>
            <person name="Glass J.I."/>
            <person name="Rusch D."/>
            <person name="Podicherti R."/>
            <person name="Tsui H.-C.T."/>
            <person name="Winkler M.E."/>
        </authorList>
    </citation>
    <scope>NUCLEOTIDE SEQUENCE</scope>
</reference>
<protein>
    <recommendedName>
        <fullName evidence="2">TonB-dependent receptor-like beta-barrel domain-containing protein</fullName>
    </recommendedName>
</protein>
<sequence length="292" mass="32532">RGVSGLTGPEVGRLIDGGLDSLHLLLKRPAFKVVFKTPIPLYFTELNFQTEFNQAPLNYLSHGSSSIQTDVRNWKNKVGFKIWKSQMAFTFGYDNQIKSPWDPETELEGEIKRSVTDTKSGSIGLSFRNLPGLNYSIRLQERKDLAVQMVELFDTTFTNESSFTIDSTLSLQKPIVGGQKKLTTHTIAPTYKINLGDIRINLNGNFTFVNDLDELSDTTGCYEILNSTKGEEWGGVIDTNICGTDENLFIFEGKNNYPFNNSGTQTSTYTGALSFSFPNNPLSLNLGWGMST</sequence>
<evidence type="ECO:0000313" key="1">
    <source>
        <dbReference type="EMBL" id="SVD34402.1"/>
    </source>
</evidence>
<feature type="non-terminal residue" evidence="1">
    <location>
        <position position="1"/>
    </location>
</feature>
<accession>A0A382UJS3</accession>
<name>A0A382UJS3_9ZZZZ</name>
<organism evidence="1">
    <name type="scientific">marine metagenome</name>
    <dbReference type="NCBI Taxonomy" id="408172"/>
    <lineage>
        <taxon>unclassified sequences</taxon>
        <taxon>metagenomes</taxon>
        <taxon>ecological metagenomes</taxon>
    </lineage>
</organism>
<feature type="non-terminal residue" evidence="1">
    <location>
        <position position="292"/>
    </location>
</feature>
<dbReference type="EMBL" id="UINC01144717">
    <property type="protein sequence ID" value="SVD34402.1"/>
    <property type="molecule type" value="Genomic_DNA"/>
</dbReference>
<gene>
    <name evidence="1" type="ORF">METZ01_LOCUS387256</name>
</gene>
<dbReference type="AlphaFoldDB" id="A0A382UJS3"/>